<proteinExistence type="predicted"/>
<gene>
    <name evidence="2" type="ORF">IFO67_15720</name>
</gene>
<protein>
    <submittedName>
        <fullName evidence="2">Helix-turn-helix transcriptional regulator</fullName>
    </submittedName>
</protein>
<comment type="caution">
    <text evidence="2">The sequence shown here is derived from an EMBL/GenBank/DDBJ whole genome shotgun (WGS) entry which is preliminary data.</text>
</comment>
<dbReference type="InterPro" id="IPR010982">
    <property type="entry name" value="Lambda_DNA-bd_dom_sf"/>
</dbReference>
<accession>A0ABR9BDD1</accession>
<evidence type="ECO:0000259" key="1">
    <source>
        <dbReference type="Pfam" id="PF22495"/>
    </source>
</evidence>
<feature type="domain" description="RsaL-like HTH" evidence="1">
    <location>
        <begin position="24"/>
        <end position="67"/>
    </location>
</feature>
<dbReference type="InterPro" id="IPR001387">
    <property type="entry name" value="Cro/C1-type_HTH"/>
</dbReference>
<dbReference type="SUPFAM" id="SSF47413">
    <property type="entry name" value="lambda repressor-like DNA-binding domains"/>
    <property type="match status" value="1"/>
</dbReference>
<keyword evidence="3" id="KW-1185">Reference proteome</keyword>
<dbReference type="EMBL" id="JACYTO010000002">
    <property type="protein sequence ID" value="MBD8504340.1"/>
    <property type="molecule type" value="Genomic_DNA"/>
</dbReference>
<dbReference type="InterPro" id="IPR055172">
    <property type="entry name" value="HTH_RsaL-like"/>
</dbReference>
<evidence type="ECO:0000313" key="2">
    <source>
        <dbReference type="EMBL" id="MBD8504340.1"/>
    </source>
</evidence>
<evidence type="ECO:0000313" key="3">
    <source>
        <dbReference type="Proteomes" id="UP000603602"/>
    </source>
</evidence>
<dbReference type="Proteomes" id="UP000603602">
    <property type="component" value="Unassembled WGS sequence"/>
</dbReference>
<dbReference type="Pfam" id="PF22495">
    <property type="entry name" value="HTH_92"/>
    <property type="match status" value="1"/>
</dbReference>
<organism evidence="2 3">
    <name type="scientific">Thauera sedimentorum</name>
    <dbReference type="NCBI Taxonomy" id="2767595"/>
    <lineage>
        <taxon>Bacteria</taxon>
        <taxon>Pseudomonadati</taxon>
        <taxon>Pseudomonadota</taxon>
        <taxon>Betaproteobacteria</taxon>
        <taxon>Rhodocyclales</taxon>
        <taxon>Zoogloeaceae</taxon>
        <taxon>Thauera</taxon>
    </lineage>
</organism>
<dbReference type="CDD" id="cd00093">
    <property type="entry name" value="HTH_XRE"/>
    <property type="match status" value="1"/>
</dbReference>
<sequence>MAAIDATKQSRRPKLLFSSGDAIRECRQKLGMSQTDFWRPIGVTQSGGCRYETGRNIPMPLQQILHLTYGTEEQAQALLTWLRGQNDLDITVVQCEWQ</sequence>
<name>A0ABR9BDD1_9RHOO</name>
<dbReference type="RefSeq" id="WP_187719096.1">
    <property type="nucleotide sequence ID" value="NZ_JACTAH010000002.1"/>
</dbReference>
<dbReference type="Gene3D" id="1.10.260.40">
    <property type="entry name" value="lambda repressor-like DNA-binding domains"/>
    <property type="match status" value="1"/>
</dbReference>
<reference evidence="3" key="1">
    <citation type="submission" date="2023-07" db="EMBL/GenBank/DDBJ databases">
        <title>Thauera sp. CAU 1555 isolated from sand of Yaerae Beach.</title>
        <authorList>
            <person name="Kim W."/>
        </authorList>
    </citation>
    <scope>NUCLEOTIDE SEQUENCE [LARGE SCALE GENOMIC DNA]</scope>
    <source>
        <strain evidence="3">CAU 1555</strain>
    </source>
</reference>